<dbReference type="EMBL" id="JARIHO010000021">
    <property type="protein sequence ID" value="KAJ7346406.1"/>
    <property type="molecule type" value="Genomic_DNA"/>
</dbReference>
<feature type="region of interest" description="Disordered" evidence="1">
    <location>
        <begin position="123"/>
        <end position="144"/>
    </location>
</feature>
<name>A0AAD6ZZ66_9AGAR</name>
<keyword evidence="3" id="KW-1185">Reference proteome</keyword>
<evidence type="ECO:0000313" key="2">
    <source>
        <dbReference type="EMBL" id="KAJ7346406.1"/>
    </source>
</evidence>
<organism evidence="2 3">
    <name type="scientific">Mycena albidolilacea</name>
    <dbReference type="NCBI Taxonomy" id="1033008"/>
    <lineage>
        <taxon>Eukaryota</taxon>
        <taxon>Fungi</taxon>
        <taxon>Dikarya</taxon>
        <taxon>Basidiomycota</taxon>
        <taxon>Agaricomycotina</taxon>
        <taxon>Agaricomycetes</taxon>
        <taxon>Agaricomycetidae</taxon>
        <taxon>Agaricales</taxon>
        <taxon>Marasmiineae</taxon>
        <taxon>Mycenaceae</taxon>
        <taxon>Mycena</taxon>
    </lineage>
</organism>
<dbReference type="AlphaFoldDB" id="A0AAD6ZZ66"/>
<evidence type="ECO:0000256" key="1">
    <source>
        <dbReference type="SAM" id="MobiDB-lite"/>
    </source>
</evidence>
<sequence length="260" mass="28756">MRVKVGAEQKALHVGFVDVPGFTALCRRGLNIHMQHKWKEYYSETISEVALKAARDDVEHGSQPQALHTPVKTQHRCRFWTCLDLVRQGYPEVDKPQTSAVPLQSTRPSQQCNSTSTLLSHLQSQRSPPMLAPRPSNHWSTGTSSSAPMLTNFSGDCTNYGFFADQCLNFPGEFTDDTSSFGPDTGWSSTPTATATYTGTNPGFGTLPAFLNDALSSLGEWNLTSSKNRIGIRETDGKCGLGFTIQMWSRQRTALYDGYY</sequence>
<gene>
    <name evidence="2" type="ORF">DFH08DRAFT_810235</name>
</gene>
<evidence type="ECO:0000313" key="3">
    <source>
        <dbReference type="Proteomes" id="UP001218218"/>
    </source>
</evidence>
<dbReference type="Proteomes" id="UP001218218">
    <property type="component" value="Unassembled WGS sequence"/>
</dbReference>
<comment type="caution">
    <text evidence="2">The sequence shown here is derived from an EMBL/GenBank/DDBJ whole genome shotgun (WGS) entry which is preliminary data.</text>
</comment>
<proteinExistence type="predicted"/>
<accession>A0AAD6ZZ66</accession>
<protein>
    <submittedName>
        <fullName evidence="2">Uncharacterized protein</fullName>
    </submittedName>
</protein>
<reference evidence="2" key="1">
    <citation type="submission" date="2023-03" db="EMBL/GenBank/DDBJ databases">
        <title>Massive genome expansion in bonnet fungi (Mycena s.s.) driven by repeated elements and novel gene families across ecological guilds.</title>
        <authorList>
            <consortium name="Lawrence Berkeley National Laboratory"/>
            <person name="Harder C.B."/>
            <person name="Miyauchi S."/>
            <person name="Viragh M."/>
            <person name="Kuo A."/>
            <person name="Thoen E."/>
            <person name="Andreopoulos B."/>
            <person name="Lu D."/>
            <person name="Skrede I."/>
            <person name="Drula E."/>
            <person name="Henrissat B."/>
            <person name="Morin E."/>
            <person name="Kohler A."/>
            <person name="Barry K."/>
            <person name="LaButti K."/>
            <person name="Morin E."/>
            <person name="Salamov A."/>
            <person name="Lipzen A."/>
            <person name="Mereny Z."/>
            <person name="Hegedus B."/>
            <person name="Baldrian P."/>
            <person name="Stursova M."/>
            <person name="Weitz H."/>
            <person name="Taylor A."/>
            <person name="Grigoriev I.V."/>
            <person name="Nagy L.G."/>
            <person name="Martin F."/>
            <person name="Kauserud H."/>
        </authorList>
    </citation>
    <scope>NUCLEOTIDE SEQUENCE</scope>
    <source>
        <strain evidence="2">CBHHK002</strain>
    </source>
</reference>